<protein>
    <submittedName>
        <fullName evidence="7">Uncharacterized protein</fullName>
    </submittedName>
</protein>
<dbReference type="GO" id="GO:0005789">
    <property type="term" value="C:endoplasmic reticulum membrane"/>
    <property type="evidence" value="ECO:0007669"/>
    <property type="project" value="UniProtKB-SubCell"/>
</dbReference>
<gene>
    <name evidence="7" type="ORF">N7476_005834</name>
</gene>
<comment type="caution">
    <text evidence="7">The sequence shown here is derived from an EMBL/GenBank/DDBJ whole genome shotgun (WGS) entry which is preliminary data.</text>
</comment>
<evidence type="ECO:0000256" key="5">
    <source>
        <dbReference type="ARBA" id="ARBA00023136"/>
    </source>
</evidence>
<evidence type="ECO:0000256" key="1">
    <source>
        <dbReference type="ARBA" id="ARBA00004477"/>
    </source>
</evidence>
<name>A0A9W9U3U2_9EURO</name>
<dbReference type="EMBL" id="JAPZBO010000005">
    <property type="protein sequence ID" value="KAJ5315527.1"/>
    <property type="molecule type" value="Genomic_DNA"/>
</dbReference>
<keyword evidence="3" id="KW-0256">Endoplasmic reticulum</keyword>
<keyword evidence="8" id="KW-1185">Reference proteome</keyword>
<keyword evidence="5 6" id="KW-0472">Membrane</keyword>
<evidence type="ECO:0000313" key="8">
    <source>
        <dbReference type="Proteomes" id="UP001147746"/>
    </source>
</evidence>
<proteinExistence type="predicted"/>
<dbReference type="AlphaFoldDB" id="A0A9W9U3U2"/>
<evidence type="ECO:0000313" key="7">
    <source>
        <dbReference type="EMBL" id="KAJ5315527.1"/>
    </source>
</evidence>
<organism evidence="7 8">
    <name type="scientific">Penicillium atrosanguineum</name>
    <dbReference type="NCBI Taxonomy" id="1132637"/>
    <lineage>
        <taxon>Eukaryota</taxon>
        <taxon>Fungi</taxon>
        <taxon>Dikarya</taxon>
        <taxon>Ascomycota</taxon>
        <taxon>Pezizomycotina</taxon>
        <taxon>Eurotiomycetes</taxon>
        <taxon>Eurotiomycetidae</taxon>
        <taxon>Eurotiales</taxon>
        <taxon>Aspergillaceae</taxon>
        <taxon>Penicillium</taxon>
    </lineage>
</organism>
<evidence type="ECO:0000256" key="6">
    <source>
        <dbReference type="SAM" id="Phobius"/>
    </source>
</evidence>
<dbReference type="Proteomes" id="UP001147746">
    <property type="component" value="Unassembled WGS sequence"/>
</dbReference>
<accession>A0A9W9U3U2</accession>
<dbReference type="InterPro" id="IPR024512">
    <property type="entry name" value="Ser_palmitoyltrfase_ssu-like"/>
</dbReference>
<keyword evidence="2 6" id="KW-0812">Transmembrane</keyword>
<sequence length="143" mass="16202">MTTEMQSFYTPSTSHMSRAPAAMDHLRSRYSSTRGSSAPRRNRRRNPFQRMFDRVRLEYYRYEVTFGVYVLTPNEKTVANTFVLIALALFFWALLYLPSLLYNKAGSLVWLLTGHNGQEAGTALGILDQDGDFISSAAESAFA</sequence>
<evidence type="ECO:0000256" key="2">
    <source>
        <dbReference type="ARBA" id="ARBA00022692"/>
    </source>
</evidence>
<reference evidence="7" key="1">
    <citation type="submission" date="2022-12" db="EMBL/GenBank/DDBJ databases">
        <authorList>
            <person name="Petersen C."/>
        </authorList>
    </citation>
    <scope>NUCLEOTIDE SEQUENCE</scope>
    <source>
        <strain evidence="7">IBT 21472</strain>
    </source>
</reference>
<comment type="subcellular location">
    <subcellularLocation>
        <location evidence="1">Endoplasmic reticulum membrane</location>
        <topology evidence="1">Multi-pass membrane protein</topology>
    </subcellularLocation>
</comment>
<feature type="transmembrane region" description="Helical" evidence="6">
    <location>
        <begin position="78"/>
        <end position="97"/>
    </location>
</feature>
<dbReference type="Pfam" id="PF11779">
    <property type="entry name" value="SPT_ssu-like"/>
    <property type="match status" value="1"/>
</dbReference>
<evidence type="ECO:0000256" key="3">
    <source>
        <dbReference type="ARBA" id="ARBA00022824"/>
    </source>
</evidence>
<keyword evidence="4 6" id="KW-1133">Transmembrane helix</keyword>
<reference evidence="7" key="2">
    <citation type="journal article" date="2023" name="IMA Fungus">
        <title>Comparative genomic study of the Penicillium genus elucidates a diverse pangenome and 15 lateral gene transfer events.</title>
        <authorList>
            <person name="Petersen C."/>
            <person name="Sorensen T."/>
            <person name="Nielsen M.R."/>
            <person name="Sondergaard T.E."/>
            <person name="Sorensen J.L."/>
            <person name="Fitzpatrick D.A."/>
            <person name="Frisvad J.C."/>
            <person name="Nielsen K.L."/>
        </authorList>
    </citation>
    <scope>NUCLEOTIDE SEQUENCE</scope>
    <source>
        <strain evidence="7">IBT 21472</strain>
    </source>
</reference>
<evidence type="ECO:0000256" key="4">
    <source>
        <dbReference type="ARBA" id="ARBA00022989"/>
    </source>
</evidence>